<proteinExistence type="predicted"/>
<feature type="transmembrane region" description="Helical" evidence="2">
    <location>
        <begin position="342"/>
        <end position="361"/>
    </location>
</feature>
<keyword evidence="2" id="KW-1133">Transmembrane helix</keyword>
<feature type="transmembrane region" description="Helical" evidence="2">
    <location>
        <begin position="104"/>
        <end position="123"/>
    </location>
</feature>
<feature type="transmembrane region" description="Helical" evidence="2">
    <location>
        <begin position="226"/>
        <end position="247"/>
    </location>
</feature>
<sequence length="679" mass="74479">MSPGFIKLLFAGTIFTSAFLLFLVQPLIAKQILPWFGGSAAVWSICMVFFQVVLLAGYAYSDAVTRRFTPKVQARLHVALLLVSLAFLPIVTSARWKPAGSEDPTLWILGLLLGTIGLPYFLLSTTGPLVQSWLSRTPWGSQVYRYFSLSNLASLASLLSYPVLIEPHSSLLRQAQGWSWAYAAFVLLCIGTTVYAARQGAAPTVAATGTVSAPATPQRAPHASDYLLWLGLPALGSWLLLAITNHITQNVAAIPFLWVLPLSVYLLTFVLCFESDRWYRRAFFLPATAVMLVLCAFGLQADLGFNVKTALPLYVIGLFVLCMFFHGEMARMRPAPQYLTRFYLMLSLGGAIGGISVGLVAPHVLPAYYELGVGLVLSALAGAAVLRDRRLGWAGGLALAACCAWFLALQVRNESADTREMSRNFYGTLITLDTRRDKPEDNVRQMYHGSVKHGEQFLAPARRREPTSYYGATSGIGLALAEAPQGPRRVGLIGLGAGTLAVYGRKGDVYRIYEINPQVFELADTEFTFLHDSPAKIERVLGDARLALEREEPQQFDVLAVDAFSGDSVPIHLITEEAMEVYLRHIKADGVIAFHVTNRFLALAPVVVEIAKAQGLHAVLVHDEAEHNDALRRTDWVLVSRNPASLERESIRRASVPVTPIAGLQAWTDDFNNLFGVLK</sequence>
<feature type="transmembrane region" description="Helical" evidence="2">
    <location>
        <begin position="72"/>
        <end position="92"/>
    </location>
</feature>
<evidence type="ECO:0000256" key="2">
    <source>
        <dbReference type="SAM" id="Phobius"/>
    </source>
</evidence>
<feature type="transmembrane region" description="Helical" evidence="2">
    <location>
        <begin position="282"/>
        <end position="299"/>
    </location>
</feature>
<feature type="transmembrane region" description="Helical" evidence="2">
    <location>
        <begin position="311"/>
        <end position="330"/>
    </location>
</feature>
<protein>
    <submittedName>
        <fullName evidence="3">Fused MFS/spermidine synthase</fullName>
    </submittedName>
</protein>
<organism evidence="3 4">
    <name type="scientific">Variovorax robiniae</name>
    <dbReference type="NCBI Taxonomy" id="1836199"/>
    <lineage>
        <taxon>Bacteria</taxon>
        <taxon>Pseudomonadati</taxon>
        <taxon>Pseudomonadota</taxon>
        <taxon>Betaproteobacteria</taxon>
        <taxon>Burkholderiales</taxon>
        <taxon>Comamonadaceae</taxon>
        <taxon>Variovorax</taxon>
    </lineage>
</organism>
<dbReference type="PANTHER" id="PTHR43317">
    <property type="entry name" value="THERMOSPERMINE SYNTHASE ACAULIS5"/>
    <property type="match status" value="1"/>
</dbReference>
<keyword evidence="4" id="KW-1185">Reference proteome</keyword>
<keyword evidence="1" id="KW-0620">Polyamine biosynthesis</keyword>
<evidence type="ECO:0000313" key="4">
    <source>
        <dbReference type="Proteomes" id="UP001367030"/>
    </source>
</evidence>
<keyword evidence="2" id="KW-0812">Transmembrane</keyword>
<feature type="transmembrane region" description="Helical" evidence="2">
    <location>
        <begin position="393"/>
        <end position="411"/>
    </location>
</feature>
<feature type="transmembrane region" description="Helical" evidence="2">
    <location>
        <begin position="39"/>
        <end position="60"/>
    </location>
</feature>
<dbReference type="NCBIfam" id="NF037959">
    <property type="entry name" value="MFS_SpdSyn"/>
    <property type="match status" value="1"/>
</dbReference>
<feature type="transmembrane region" description="Helical" evidence="2">
    <location>
        <begin position="177"/>
        <end position="197"/>
    </location>
</feature>
<feature type="transmembrane region" description="Helical" evidence="2">
    <location>
        <begin position="143"/>
        <end position="165"/>
    </location>
</feature>
<feature type="transmembrane region" description="Helical" evidence="2">
    <location>
        <begin position="253"/>
        <end position="273"/>
    </location>
</feature>
<accession>A0ABU8XF30</accession>
<reference evidence="3 4" key="1">
    <citation type="submission" date="2024-03" db="EMBL/GenBank/DDBJ databases">
        <title>Novel species of the genus Variovorax.</title>
        <authorList>
            <person name="Liu Q."/>
            <person name="Xin Y.-H."/>
        </authorList>
    </citation>
    <scope>NUCLEOTIDE SEQUENCE [LARGE SCALE GENOMIC DNA]</scope>
    <source>
        <strain evidence="3 4">KACC 18901</strain>
    </source>
</reference>
<dbReference type="InterPro" id="IPR029063">
    <property type="entry name" value="SAM-dependent_MTases_sf"/>
</dbReference>
<dbReference type="EMBL" id="JBBKZS010000012">
    <property type="protein sequence ID" value="MEJ8857648.1"/>
    <property type="molecule type" value="Genomic_DNA"/>
</dbReference>
<evidence type="ECO:0000313" key="3">
    <source>
        <dbReference type="EMBL" id="MEJ8857648.1"/>
    </source>
</evidence>
<gene>
    <name evidence="3" type="ORF">WKW79_23955</name>
</gene>
<name>A0ABU8XF30_9BURK</name>
<dbReference type="Gene3D" id="3.40.50.150">
    <property type="entry name" value="Vaccinia Virus protein VP39"/>
    <property type="match status" value="1"/>
</dbReference>
<keyword evidence="2" id="KW-0472">Membrane</keyword>
<evidence type="ECO:0000256" key="1">
    <source>
        <dbReference type="ARBA" id="ARBA00023115"/>
    </source>
</evidence>
<dbReference type="RefSeq" id="WP_340337720.1">
    <property type="nucleotide sequence ID" value="NZ_JBBKZS010000012.1"/>
</dbReference>
<comment type="caution">
    <text evidence="3">The sequence shown here is derived from an EMBL/GenBank/DDBJ whole genome shotgun (WGS) entry which is preliminary data.</text>
</comment>
<dbReference type="Proteomes" id="UP001367030">
    <property type="component" value="Unassembled WGS sequence"/>
</dbReference>
<feature type="transmembrane region" description="Helical" evidence="2">
    <location>
        <begin position="367"/>
        <end position="386"/>
    </location>
</feature>
<dbReference type="SUPFAM" id="SSF53335">
    <property type="entry name" value="S-adenosyl-L-methionine-dependent methyltransferases"/>
    <property type="match status" value="1"/>
</dbReference>
<dbReference type="PANTHER" id="PTHR43317:SF1">
    <property type="entry name" value="THERMOSPERMINE SYNTHASE ACAULIS5"/>
    <property type="match status" value="1"/>
</dbReference>